<gene>
    <name evidence="2" type="ORF">G5I_12580</name>
</gene>
<dbReference type="Pfam" id="PF16087">
    <property type="entry name" value="DUF4817"/>
    <property type="match status" value="1"/>
</dbReference>
<evidence type="ECO:0000313" key="2">
    <source>
        <dbReference type="EMBL" id="EGI59245.1"/>
    </source>
</evidence>
<protein>
    <recommendedName>
        <fullName evidence="1">DUF4817 domain-containing protein</fullName>
    </recommendedName>
</protein>
<dbReference type="InParanoid" id="F4X2P9"/>
<dbReference type="AlphaFoldDB" id="F4X2P9"/>
<accession>F4X2P9</accession>
<dbReference type="EMBL" id="GL888591">
    <property type="protein sequence ID" value="EGI59245.1"/>
    <property type="molecule type" value="Genomic_DNA"/>
</dbReference>
<dbReference type="InterPro" id="IPR032135">
    <property type="entry name" value="DUF4817"/>
</dbReference>
<organism evidence="3">
    <name type="scientific">Acromyrmex echinatior</name>
    <name type="common">Panamanian leafcutter ant</name>
    <name type="synonym">Acromyrmex octospinosus echinatior</name>
    <dbReference type="NCBI Taxonomy" id="103372"/>
    <lineage>
        <taxon>Eukaryota</taxon>
        <taxon>Metazoa</taxon>
        <taxon>Ecdysozoa</taxon>
        <taxon>Arthropoda</taxon>
        <taxon>Hexapoda</taxon>
        <taxon>Insecta</taxon>
        <taxon>Pterygota</taxon>
        <taxon>Neoptera</taxon>
        <taxon>Endopterygota</taxon>
        <taxon>Hymenoptera</taxon>
        <taxon>Apocrita</taxon>
        <taxon>Aculeata</taxon>
        <taxon>Formicoidea</taxon>
        <taxon>Formicidae</taxon>
        <taxon>Myrmicinae</taxon>
        <taxon>Acromyrmex</taxon>
    </lineage>
</organism>
<keyword evidence="3" id="KW-1185">Reference proteome</keyword>
<feature type="domain" description="DUF4817" evidence="1">
    <location>
        <begin position="98"/>
        <end position="135"/>
    </location>
</feature>
<reference evidence="2" key="1">
    <citation type="submission" date="2011-02" db="EMBL/GenBank/DDBJ databases">
        <title>The genome of the leaf-cutting ant Acromyrmex echinatior suggests key adaptations to social evolution and fungus farming.</title>
        <authorList>
            <person name="Nygaard S."/>
            <person name="Zhang G."/>
        </authorList>
    </citation>
    <scope>NUCLEOTIDE SEQUENCE</scope>
</reference>
<dbReference type="Proteomes" id="UP000007755">
    <property type="component" value="Unassembled WGS sequence"/>
</dbReference>
<name>F4X2P9_ACREC</name>
<evidence type="ECO:0000313" key="3">
    <source>
        <dbReference type="Proteomes" id="UP000007755"/>
    </source>
</evidence>
<proteinExistence type="predicted"/>
<sequence length="301" mass="34388">MCVVSKRSHVNIPLLKVIQYAENGAASQKILILKFPEFFEFFKLCSKHNLEIQSKTEIITSHHVFDCHKLQGGPSIGTFLNFVVWQHRTSYRPEILTCCVAETVRILKRNMGRDRAPTEGAIRKLVRKVREKGMLVDDRSGPRARTVRTPENIEAVAQSSADVKFLRKVMRRLSNNISCDSDPARRTRNVRECTARKDSKVRTLRSLRTLSGVNGLGGVNGLSNLPWRNGEIDAFIAFGLGFLLGRNPIKFCHNHSQYQAAPRPDEVDCKVHETLAFQEWIWTRRKPAKCIIFIYVDSRDL</sequence>
<evidence type="ECO:0000259" key="1">
    <source>
        <dbReference type="Pfam" id="PF16087"/>
    </source>
</evidence>